<organism evidence="1 2">
    <name type="scientific">Leptospira ellinghausenii</name>
    <dbReference type="NCBI Taxonomy" id="1917822"/>
    <lineage>
        <taxon>Bacteria</taxon>
        <taxon>Pseudomonadati</taxon>
        <taxon>Spirochaetota</taxon>
        <taxon>Spirochaetia</taxon>
        <taxon>Leptospirales</taxon>
        <taxon>Leptospiraceae</taxon>
        <taxon>Leptospira</taxon>
    </lineage>
</organism>
<name>A0A2P2DI76_9LEPT</name>
<keyword evidence="2" id="KW-1185">Reference proteome</keyword>
<reference evidence="2" key="1">
    <citation type="journal article" date="2019" name="Microbiol. Immunol.">
        <title>Molecular and phenotypic characterization of Leptospira johnsonii sp. nov., Leptospira ellinghausenii sp. nov. and Leptospira ryugenii sp. nov. isolated from soil and water in Japan.</title>
        <authorList>
            <person name="Masuzawa T."/>
            <person name="Saito M."/>
            <person name="Nakao R."/>
            <person name="Nikaido Y."/>
            <person name="Matsumoto M."/>
            <person name="Ogawa M."/>
            <person name="Yokoyama M."/>
            <person name="Hidaka Y."/>
            <person name="Tomita J."/>
            <person name="Sakakibara K."/>
            <person name="Suzuki K."/>
            <person name="Yasuda S."/>
            <person name="Sato H."/>
            <person name="Yamaguchi M."/>
            <person name="Yoshida S.I."/>
            <person name="Koizumi N."/>
            <person name="Kawamura Y."/>
        </authorList>
    </citation>
    <scope>NUCLEOTIDE SEQUENCE [LARGE SCALE GENOMIC DNA]</scope>
    <source>
        <strain evidence="2">E18</strain>
    </source>
</reference>
<gene>
    <name evidence="1" type="ORF">LPTSP2_36460</name>
</gene>
<sequence length="130" mass="15108">MFFYVSYYRIIVAQEEESFDPNIPTAEFIIIHASIDRLLELFSQGKIRIFLSEVRTLRDIRTKSIYLTHAQKKLTMGIINGIYTRHRDIYKILTPASRAKPIEPNPDLLRLQLAQANSDLLDNLRQLTAS</sequence>
<dbReference type="AlphaFoldDB" id="A0A2P2DI76"/>
<comment type="caution">
    <text evidence="1">The sequence shown here is derived from an EMBL/GenBank/DDBJ whole genome shotgun (WGS) entry which is preliminary data.</text>
</comment>
<evidence type="ECO:0000313" key="1">
    <source>
        <dbReference type="EMBL" id="GBF44343.1"/>
    </source>
</evidence>
<proteinExistence type="predicted"/>
<protein>
    <submittedName>
        <fullName evidence="1">Uncharacterized protein</fullName>
    </submittedName>
</protein>
<accession>A0A2P2DI76</accession>
<evidence type="ECO:0000313" key="2">
    <source>
        <dbReference type="Proteomes" id="UP000245206"/>
    </source>
</evidence>
<dbReference type="Proteomes" id="UP000245206">
    <property type="component" value="Unassembled WGS sequence"/>
</dbReference>
<dbReference type="EMBL" id="BFAZ01000011">
    <property type="protein sequence ID" value="GBF44343.1"/>
    <property type="molecule type" value="Genomic_DNA"/>
</dbReference>